<dbReference type="PROSITE" id="PS50983">
    <property type="entry name" value="FE_B12_PBP"/>
    <property type="match status" value="1"/>
</dbReference>
<dbReference type="PROSITE" id="PS51318">
    <property type="entry name" value="TAT"/>
    <property type="match status" value="1"/>
</dbReference>
<dbReference type="GO" id="GO:0030288">
    <property type="term" value="C:outer membrane-bounded periplasmic space"/>
    <property type="evidence" value="ECO:0007669"/>
    <property type="project" value="TreeGrafter"/>
</dbReference>
<dbReference type="PANTHER" id="PTHR30532">
    <property type="entry name" value="IRON III DICITRATE-BINDING PERIPLASMIC PROTEIN"/>
    <property type="match status" value="1"/>
</dbReference>
<feature type="chain" id="PRO_5010345389" evidence="5">
    <location>
        <begin position="30"/>
        <end position="326"/>
    </location>
</feature>
<keyword evidence="4 5" id="KW-0732">Signal</keyword>
<dbReference type="InterPro" id="IPR002491">
    <property type="entry name" value="ABC_transptr_periplasmic_BD"/>
</dbReference>
<evidence type="ECO:0000256" key="4">
    <source>
        <dbReference type="ARBA" id="ARBA00022729"/>
    </source>
</evidence>
<name>A0A1R4FLH3_9MICO</name>
<accession>A0A1R4FLH3</accession>
<dbReference type="GeneID" id="303172586"/>
<evidence type="ECO:0000256" key="3">
    <source>
        <dbReference type="ARBA" id="ARBA00022448"/>
    </source>
</evidence>
<dbReference type="RefSeq" id="WP_086991473.1">
    <property type="nucleotide sequence ID" value="NZ_FUHU01000026.1"/>
</dbReference>
<protein>
    <submittedName>
        <fullName evidence="7">Petrobactin ABC transporter, periplasmic binding protein</fullName>
    </submittedName>
</protein>
<keyword evidence="3" id="KW-0813">Transport</keyword>
<dbReference type="OrthoDB" id="63946at2"/>
<dbReference type="GO" id="GO:1901678">
    <property type="term" value="P:iron coordination entity transport"/>
    <property type="evidence" value="ECO:0007669"/>
    <property type="project" value="UniProtKB-ARBA"/>
</dbReference>
<feature type="signal peptide" evidence="5">
    <location>
        <begin position="1"/>
        <end position="29"/>
    </location>
</feature>
<evidence type="ECO:0000313" key="8">
    <source>
        <dbReference type="Proteomes" id="UP000195787"/>
    </source>
</evidence>
<evidence type="ECO:0000256" key="1">
    <source>
        <dbReference type="ARBA" id="ARBA00004196"/>
    </source>
</evidence>
<feature type="domain" description="Fe/B12 periplasmic-binding" evidence="6">
    <location>
        <begin position="55"/>
        <end position="326"/>
    </location>
</feature>
<organism evidence="7 8">
    <name type="scientific">Agrococcus casei LMG 22410</name>
    <dbReference type="NCBI Taxonomy" id="1255656"/>
    <lineage>
        <taxon>Bacteria</taxon>
        <taxon>Bacillati</taxon>
        <taxon>Actinomycetota</taxon>
        <taxon>Actinomycetes</taxon>
        <taxon>Micrococcales</taxon>
        <taxon>Microbacteriaceae</taxon>
        <taxon>Agrococcus</taxon>
    </lineage>
</organism>
<dbReference type="PANTHER" id="PTHR30532:SF28">
    <property type="entry name" value="PETROBACTIN-BINDING PROTEIN YCLQ"/>
    <property type="match status" value="1"/>
</dbReference>
<dbReference type="PROSITE" id="PS51257">
    <property type="entry name" value="PROKAR_LIPOPROTEIN"/>
    <property type="match status" value="1"/>
</dbReference>
<dbReference type="InterPro" id="IPR051313">
    <property type="entry name" value="Bact_iron-sidero_bind"/>
</dbReference>
<dbReference type="Gene3D" id="3.40.50.1980">
    <property type="entry name" value="Nitrogenase molybdenum iron protein domain"/>
    <property type="match status" value="2"/>
</dbReference>
<dbReference type="EMBL" id="FUHU01000026">
    <property type="protein sequence ID" value="SJM56681.1"/>
    <property type="molecule type" value="Genomic_DNA"/>
</dbReference>
<comment type="similarity">
    <text evidence="2">Belongs to the bacterial solute-binding protein 8 family.</text>
</comment>
<evidence type="ECO:0000256" key="5">
    <source>
        <dbReference type="SAM" id="SignalP"/>
    </source>
</evidence>
<dbReference type="InterPro" id="IPR006311">
    <property type="entry name" value="TAT_signal"/>
</dbReference>
<sequence>MSQNRSIIAVSALAAAAVALTGCATGTEAAEAPQADTITVEDNSGQIEVPADPTSVIALDNRSFETLDAWGIELSAAAVSLMPDTIGYTTDESLIDIGNHREPDLEQIVAVQPDLIISGQRFSQFNEQMAELAPDAVIVDLEPREGEPFADELKRQITVLGEIFDKQDEASAMVADFDAAIDRAAAAYDSADTVMALNASGGELGYLAPGVGRTLGPVFDILALTPALEVADASDDHQGDDISVEAVADSNPDWILVMDRDAAVSADDPEYSPAASVIEDSEALARVSAVEQGQIVYMPADTYTNEGLQTYTEFFNDFADALEAAK</sequence>
<evidence type="ECO:0000256" key="2">
    <source>
        <dbReference type="ARBA" id="ARBA00008814"/>
    </source>
</evidence>
<keyword evidence="8" id="KW-1185">Reference proteome</keyword>
<proteinExistence type="inferred from homology"/>
<dbReference type="AlphaFoldDB" id="A0A1R4FLH3"/>
<reference evidence="7 8" key="1">
    <citation type="submission" date="2017-02" db="EMBL/GenBank/DDBJ databases">
        <authorList>
            <person name="Peterson S.W."/>
        </authorList>
    </citation>
    <scope>NUCLEOTIDE SEQUENCE [LARGE SCALE GENOMIC DNA]</scope>
    <source>
        <strain evidence="7 8">LMG 22410</strain>
    </source>
</reference>
<dbReference type="Proteomes" id="UP000195787">
    <property type="component" value="Unassembled WGS sequence"/>
</dbReference>
<evidence type="ECO:0000313" key="7">
    <source>
        <dbReference type="EMBL" id="SJM56681.1"/>
    </source>
</evidence>
<dbReference type="Pfam" id="PF01497">
    <property type="entry name" value="Peripla_BP_2"/>
    <property type="match status" value="1"/>
</dbReference>
<evidence type="ECO:0000259" key="6">
    <source>
        <dbReference type="PROSITE" id="PS50983"/>
    </source>
</evidence>
<dbReference type="SUPFAM" id="SSF53807">
    <property type="entry name" value="Helical backbone' metal receptor"/>
    <property type="match status" value="1"/>
</dbReference>
<comment type="subcellular location">
    <subcellularLocation>
        <location evidence="1">Cell envelope</location>
    </subcellularLocation>
</comment>
<gene>
    <name evidence="7" type="ORF">CZ674_05100</name>
</gene>